<evidence type="ECO:0000256" key="1">
    <source>
        <dbReference type="SAM" id="MobiDB-lite"/>
    </source>
</evidence>
<name>A0A8B3FNZ9_9ACTN</name>
<comment type="caution">
    <text evidence="2">The sequence shown here is derived from an EMBL/GenBank/DDBJ whole genome shotgun (WGS) entry which is preliminary data.</text>
</comment>
<evidence type="ECO:0000313" key="2">
    <source>
        <dbReference type="EMBL" id="RLP12251.1"/>
    </source>
</evidence>
<accession>A0A8B3FNZ9</accession>
<dbReference type="AlphaFoldDB" id="A0A8B3FNZ9"/>
<reference evidence="2 3" key="1">
    <citation type="submission" date="2018-10" db="EMBL/GenBank/DDBJ databases">
        <title>Propionibacterium australiense Genome Sequencing and Assembly.</title>
        <authorList>
            <person name="Bernier A.-M."/>
            <person name="Bernard K."/>
        </authorList>
    </citation>
    <scope>NUCLEOTIDE SEQUENCE [LARGE SCALE GENOMIC DNA]</scope>
    <source>
        <strain evidence="2 3">NML98A078</strain>
    </source>
</reference>
<evidence type="ECO:0000313" key="3">
    <source>
        <dbReference type="Proteomes" id="UP000279336"/>
    </source>
</evidence>
<feature type="region of interest" description="Disordered" evidence="1">
    <location>
        <begin position="163"/>
        <end position="184"/>
    </location>
</feature>
<sequence length="205" mass="21677">MTATVRPTLDDMRAAVLAAGGEADGTICAASALPFGVGTCCVTVEPSLYTARAVMWAHVNSRRCPIPWVPDAPLAARPGNGAAAWLTYGLQAAALLYAEQLERECVRLLDQLLDPDRLGWTLNPSQWTLPIVDGLVIRATVHLPGAARSRLAVDLAPHVRTTGKPAAPPIWTSDSGQHPPRGQDLVDAITHTTQAATQPAQATLI</sequence>
<organism evidence="2 3">
    <name type="scientific">Propionibacterium australiense</name>
    <dbReference type="NCBI Taxonomy" id="119981"/>
    <lineage>
        <taxon>Bacteria</taxon>
        <taxon>Bacillati</taxon>
        <taxon>Actinomycetota</taxon>
        <taxon>Actinomycetes</taxon>
        <taxon>Propionibacteriales</taxon>
        <taxon>Propionibacteriaceae</taxon>
        <taxon>Propionibacterium</taxon>
    </lineage>
</organism>
<dbReference type="RefSeq" id="WP_121587956.1">
    <property type="nucleotide sequence ID" value="NZ_RCIW01000003.1"/>
</dbReference>
<protein>
    <submittedName>
        <fullName evidence="2">Uncharacterized protein</fullName>
    </submittedName>
</protein>
<dbReference type="EMBL" id="RCIW01000003">
    <property type="protein sequence ID" value="RLP12251.1"/>
    <property type="molecule type" value="Genomic_DNA"/>
</dbReference>
<proteinExistence type="predicted"/>
<dbReference type="Proteomes" id="UP000279336">
    <property type="component" value="Unassembled WGS sequence"/>
</dbReference>
<gene>
    <name evidence="2" type="ORF">D7U36_03050</name>
</gene>